<evidence type="ECO:0000256" key="5">
    <source>
        <dbReference type="ARBA" id="ARBA00023004"/>
    </source>
</evidence>
<dbReference type="Pfam" id="PF00355">
    <property type="entry name" value="Rieske"/>
    <property type="match status" value="1"/>
</dbReference>
<keyword evidence="4" id="KW-0560">Oxidoreductase</keyword>
<keyword evidence="6" id="KW-0411">Iron-sulfur</keyword>
<dbReference type="GeneID" id="58003439"/>
<protein>
    <submittedName>
        <fullName evidence="7">Ribosomal subunit interface protein</fullName>
    </submittedName>
</protein>
<evidence type="ECO:0000313" key="7">
    <source>
        <dbReference type="EMBL" id="KGE52393.1"/>
    </source>
</evidence>
<dbReference type="RefSeq" id="WP_042822324.1">
    <property type="nucleotide sequence ID" value="NZ_CP053649.1"/>
</dbReference>
<dbReference type="InterPro" id="IPR017941">
    <property type="entry name" value="Rieske_2Fe-2S"/>
</dbReference>
<reference evidence="7 8" key="1">
    <citation type="submission" date="2014-09" db="EMBL/GenBank/DDBJ databases">
        <title>A draft genome sequence for Xanthomonas axonopodis pv. vasculorum NCPPB 900.</title>
        <authorList>
            <person name="Harrison J."/>
            <person name="Studholme D.J."/>
        </authorList>
    </citation>
    <scope>NUCLEOTIDE SEQUENCE [LARGE SCALE GENOMIC DNA]</scope>
    <source>
        <strain evidence="7 8">NCPPB 900</strain>
    </source>
</reference>
<dbReference type="SUPFAM" id="SSF50022">
    <property type="entry name" value="ISP domain"/>
    <property type="match status" value="1"/>
</dbReference>
<organism evidence="7 8">
    <name type="scientific">Xanthomonas axonopodis pv. vasculorum</name>
    <dbReference type="NCBI Taxonomy" id="325777"/>
    <lineage>
        <taxon>Bacteria</taxon>
        <taxon>Pseudomonadati</taxon>
        <taxon>Pseudomonadota</taxon>
        <taxon>Gammaproteobacteria</taxon>
        <taxon>Lysobacterales</taxon>
        <taxon>Lysobacteraceae</taxon>
        <taxon>Xanthomonas</taxon>
    </lineage>
</organism>
<dbReference type="GO" id="GO:0051537">
    <property type="term" value="F:2 iron, 2 sulfur cluster binding"/>
    <property type="evidence" value="ECO:0007669"/>
    <property type="project" value="UniProtKB-KW"/>
</dbReference>
<dbReference type="Proteomes" id="UP000028012">
    <property type="component" value="Unassembled WGS sequence"/>
</dbReference>
<dbReference type="PANTHER" id="PTHR43756:SF5">
    <property type="entry name" value="CHOLINE MONOOXYGENASE, CHLOROPLASTIC"/>
    <property type="match status" value="1"/>
</dbReference>
<evidence type="ECO:0000256" key="2">
    <source>
        <dbReference type="ARBA" id="ARBA00022714"/>
    </source>
</evidence>
<dbReference type="Gene3D" id="2.102.10.10">
    <property type="entry name" value="Rieske [2Fe-2S] iron-sulphur domain"/>
    <property type="match status" value="1"/>
</dbReference>
<comment type="cofactor">
    <cofactor evidence="1">
        <name>Fe cation</name>
        <dbReference type="ChEBI" id="CHEBI:24875"/>
    </cofactor>
</comment>
<evidence type="ECO:0000256" key="1">
    <source>
        <dbReference type="ARBA" id="ARBA00001962"/>
    </source>
</evidence>
<proteinExistence type="predicted"/>
<evidence type="ECO:0000256" key="4">
    <source>
        <dbReference type="ARBA" id="ARBA00023002"/>
    </source>
</evidence>
<evidence type="ECO:0000256" key="6">
    <source>
        <dbReference type="ARBA" id="ARBA00023014"/>
    </source>
</evidence>
<dbReference type="GO" id="GO:0016491">
    <property type="term" value="F:oxidoreductase activity"/>
    <property type="evidence" value="ECO:0007669"/>
    <property type="project" value="UniProtKB-KW"/>
</dbReference>
<keyword evidence="3" id="KW-0479">Metal-binding</keyword>
<dbReference type="EMBL" id="JPHD02000067">
    <property type="protein sequence ID" value="KGE52393.1"/>
    <property type="molecule type" value="Genomic_DNA"/>
</dbReference>
<dbReference type="CDD" id="cd03469">
    <property type="entry name" value="Rieske_RO_Alpha_N"/>
    <property type="match status" value="1"/>
</dbReference>
<comment type="caution">
    <text evidence="7">The sequence shown here is derived from an EMBL/GenBank/DDBJ whole genome shotgun (WGS) entry which is preliminary data.</text>
</comment>
<dbReference type="eggNOG" id="COG4638">
    <property type="taxonomic scope" value="Bacteria"/>
</dbReference>
<keyword evidence="5" id="KW-0408">Iron</keyword>
<dbReference type="InterPro" id="IPR015879">
    <property type="entry name" value="Ring_hydroxy_dOase_asu_C_dom"/>
</dbReference>
<dbReference type="CDD" id="cd00680">
    <property type="entry name" value="RHO_alpha_C"/>
    <property type="match status" value="1"/>
</dbReference>
<dbReference type="SUPFAM" id="SSF55961">
    <property type="entry name" value="Bet v1-like"/>
    <property type="match status" value="1"/>
</dbReference>
<dbReference type="Pfam" id="PF00848">
    <property type="entry name" value="Ring_hydroxyl_A"/>
    <property type="match status" value="1"/>
</dbReference>
<dbReference type="AlphaFoldDB" id="A0A098Q0N0"/>
<dbReference type="HOGENOM" id="CLU_026244_3_2_6"/>
<evidence type="ECO:0000313" key="8">
    <source>
        <dbReference type="Proteomes" id="UP000028012"/>
    </source>
</evidence>
<dbReference type="GO" id="GO:0005506">
    <property type="term" value="F:iron ion binding"/>
    <property type="evidence" value="ECO:0007669"/>
    <property type="project" value="InterPro"/>
</dbReference>
<dbReference type="InterPro" id="IPR036922">
    <property type="entry name" value="Rieske_2Fe-2S_sf"/>
</dbReference>
<sequence length="381" mass="43761">MRSRMHPSYYLSTDIFAREQRKIFRKVWLFAGLKTLLPDNNCFVTRRLAGIPVLIQNVQGRLRAFENVCLHRSALLQTTAVGKRPLVCPYHAWKYDAEGRVENIPECDAIYGFSEDERRGLKLREFALRQVGNLLFVNLDPNPMPIEEQFSADFIALLESSSNAYDTEVMVTTWSGRYNWKLAYENLRDANHPRFVHPKTLAKSVSFFAEVNEGQAKESMEALQDSSPAALRREMRRFSFGGPEAPIPNLKHFGWQDKVERWGAQDAYFNWLAFPNMHIASSNGGYSFTLEHHIPVAPDRTDLEIYWVSARKKQPYGSSSQVLLAQMHGSKVVVGEDVDIMERVQAALHTDAPLPTQGAYESMNRLVERWYTLLMETEHEI</sequence>
<dbReference type="PRINTS" id="PR00090">
    <property type="entry name" value="RNGDIOXGNASE"/>
</dbReference>
<dbReference type="STRING" id="325777.GW15_0208875"/>
<accession>A0A098Q0N0</accession>
<name>A0A098Q0N0_9XANT</name>
<dbReference type="PANTHER" id="PTHR43756">
    <property type="entry name" value="CHOLINE MONOOXYGENASE, CHLOROPLASTIC"/>
    <property type="match status" value="1"/>
</dbReference>
<keyword evidence="2" id="KW-0001">2Fe-2S</keyword>
<dbReference type="PROSITE" id="PS51296">
    <property type="entry name" value="RIESKE"/>
    <property type="match status" value="1"/>
</dbReference>
<dbReference type="Gene3D" id="3.90.380.10">
    <property type="entry name" value="Naphthalene 1,2-dioxygenase Alpha Subunit, Chain A, domain 1"/>
    <property type="match status" value="1"/>
</dbReference>
<dbReference type="InterPro" id="IPR001663">
    <property type="entry name" value="Rng_hydr_dOase-A"/>
</dbReference>
<gene>
    <name evidence="7" type="ORF">GW15_0208875</name>
</gene>
<evidence type="ECO:0000256" key="3">
    <source>
        <dbReference type="ARBA" id="ARBA00022723"/>
    </source>
</evidence>